<evidence type="ECO:0000313" key="4">
    <source>
        <dbReference type="EMBL" id="CAH8303348.1"/>
    </source>
</evidence>
<dbReference type="InterPro" id="IPR050715">
    <property type="entry name" value="LRR-SigEffector_domain"/>
</dbReference>
<dbReference type="EMBL" id="CAKOAT010058488">
    <property type="protein sequence ID" value="CAH8303348.1"/>
    <property type="molecule type" value="Genomic_DNA"/>
</dbReference>
<dbReference type="Pfam" id="PF20160">
    <property type="entry name" value="C-JID"/>
    <property type="match status" value="1"/>
</dbReference>
<proteinExistence type="predicted"/>
<feature type="non-terminal residue" evidence="4">
    <location>
        <position position="1"/>
    </location>
</feature>
<gene>
    <name evidence="4" type="ORF">ERUC_LOCUS3380</name>
</gene>
<accession>A0ABC8IXB3</accession>
<sequence length="290" mass="33174">VLPTNTNLESLDVLSLFDCSMLKHFPEISTNIRKLYLVGTAIEQVPPSISSWPRLEELKMSYFENLKEFPHALERITGLYLTDTEIRELPRWVKKISRLETFVLNGCRKLVSLPPISESISYMDASNCESLEILECSFHNPIAELIFANCFKLNQEARDLIIQSRSEGAVLPGTQVPAYFTHRATSGGPLMLKLTENPLKKFMTFQACILLLTKGDREASSEEKSRVVQVMFNNRSHTLYPALAEHLYIFRVVAEVASSELLFEFKLKRDDVWKMGECGLVQDLEFPSFW</sequence>
<dbReference type="PANTHER" id="PTHR45752:SF194">
    <property type="entry name" value="NB-ARC DOMAIN-CONTAINING PROTEIN"/>
    <property type="match status" value="1"/>
</dbReference>
<dbReference type="AlphaFoldDB" id="A0ABC8IXB3"/>
<dbReference type="Gene3D" id="3.80.10.10">
    <property type="entry name" value="Ribonuclease Inhibitor"/>
    <property type="match status" value="1"/>
</dbReference>
<evidence type="ECO:0000256" key="2">
    <source>
        <dbReference type="ARBA" id="ARBA00022737"/>
    </source>
</evidence>
<keyword evidence="2" id="KW-0677">Repeat</keyword>
<dbReference type="InterPro" id="IPR045344">
    <property type="entry name" value="C-JID"/>
</dbReference>
<dbReference type="SUPFAM" id="SSF52058">
    <property type="entry name" value="L domain-like"/>
    <property type="match status" value="1"/>
</dbReference>
<dbReference type="FunFam" id="3.80.10.10:FF:000845">
    <property type="entry name" value="Disease resistance protein (TIR-NBS-LRR class)"/>
    <property type="match status" value="1"/>
</dbReference>
<dbReference type="PANTHER" id="PTHR45752">
    <property type="entry name" value="LEUCINE-RICH REPEAT-CONTAINING"/>
    <property type="match status" value="1"/>
</dbReference>
<organism evidence="4 5">
    <name type="scientific">Eruca vesicaria subsp. sativa</name>
    <name type="common">Garden rocket</name>
    <name type="synonym">Eruca sativa</name>
    <dbReference type="NCBI Taxonomy" id="29727"/>
    <lineage>
        <taxon>Eukaryota</taxon>
        <taxon>Viridiplantae</taxon>
        <taxon>Streptophyta</taxon>
        <taxon>Embryophyta</taxon>
        <taxon>Tracheophyta</taxon>
        <taxon>Spermatophyta</taxon>
        <taxon>Magnoliopsida</taxon>
        <taxon>eudicotyledons</taxon>
        <taxon>Gunneridae</taxon>
        <taxon>Pentapetalae</taxon>
        <taxon>rosids</taxon>
        <taxon>malvids</taxon>
        <taxon>Brassicales</taxon>
        <taxon>Brassicaceae</taxon>
        <taxon>Brassiceae</taxon>
        <taxon>Eruca</taxon>
    </lineage>
</organism>
<reference evidence="4 5" key="1">
    <citation type="submission" date="2022-03" db="EMBL/GenBank/DDBJ databases">
        <authorList>
            <person name="Macdonald S."/>
            <person name="Ahmed S."/>
            <person name="Newling K."/>
        </authorList>
    </citation>
    <scope>NUCLEOTIDE SEQUENCE [LARGE SCALE GENOMIC DNA]</scope>
</reference>
<keyword evidence="1" id="KW-0433">Leucine-rich repeat</keyword>
<dbReference type="Proteomes" id="UP001642260">
    <property type="component" value="Unassembled WGS sequence"/>
</dbReference>
<comment type="caution">
    <text evidence="4">The sequence shown here is derived from an EMBL/GenBank/DDBJ whole genome shotgun (WGS) entry which is preliminary data.</text>
</comment>
<keyword evidence="5" id="KW-1185">Reference proteome</keyword>
<evidence type="ECO:0000259" key="3">
    <source>
        <dbReference type="Pfam" id="PF20160"/>
    </source>
</evidence>
<feature type="domain" description="C-JID" evidence="3">
    <location>
        <begin position="171"/>
        <end position="234"/>
    </location>
</feature>
<evidence type="ECO:0000256" key="1">
    <source>
        <dbReference type="ARBA" id="ARBA00022614"/>
    </source>
</evidence>
<protein>
    <recommendedName>
        <fullName evidence="3">C-JID domain-containing protein</fullName>
    </recommendedName>
</protein>
<name>A0ABC8IXB3_ERUVS</name>
<evidence type="ECO:0000313" key="5">
    <source>
        <dbReference type="Proteomes" id="UP001642260"/>
    </source>
</evidence>
<dbReference type="InterPro" id="IPR032675">
    <property type="entry name" value="LRR_dom_sf"/>
</dbReference>